<keyword evidence="3" id="KW-0548">Nucleotidyltransferase</keyword>
<dbReference type="Pfam" id="PF03121">
    <property type="entry name" value="Herpes_UL52"/>
    <property type="match status" value="1"/>
</dbReference>
<keyword evidence="8" id="KW-0862">Zinc</keyword>
<evidence type="ECO:0000256" key="6">
    <source>
        <dbReference type="ARBA" id="ARBA00044768"/>
    </source>
</evidence>
<organism evidence="9 10">
    <name type="scientific">Trichinella nativa</name>
    <dbReference type="NCBI Taxonomy" id="6335"/>
    <lineage>
        <taxon>Eukaryota</taxon>
        <taxon>Metazoa</taxon>
        <taxon>Ecdysozoa</taxon>
        <taxon>Nematoda</taxon>
        <taxon>Enoplea</taxon>
        <taxon>Dorylaimia</taxon>
        <taxon>Trichinellida</taxon>
        <taxon>Trichinellidae</taxon>
        <taxon>Trichinella</taxon>
    </lineage>
</organism>
<protein>
    <recommendedName>
        <fullName evidence="4">DNA-directed primase/polymerase protein</fullName>
        <ecNumber evidence="6">2.7.7.102</ecNumber>
        <ecNumber evidence="2">2.7.7.7</ecNumber>
    </recommendedName>
</protein>
<dbReference type="EMBL" id="LVZM01023413">
    <property type="protein sequence ID" value="OUC40005.1"/>
    <property type="molecule type" value="Genomic_DNA"/>
</dbReference>
<evidence type="ECO:0000313" key="9">
    <source>
        <dbReference type="EMBL" id="OUC40005.1"/>
    </source>
</evidence>
<dbReference type="EC" id="2.7.7.102" evidence="6"/>
<evidence type="ECO:0000256" key="4">
    <source>
        <dbReference type="ARBA" id="ARBA00026139"/>
    </source>
</evidence>
<keyword evidence="8" id="KW-0479">Metal-binding</keyword>
<feature type="binding site" evidence="8">
    <location>
        <position position="171"/>
    </location>
    <ligand>
        <name>Zn(2+)</name>
        <dbReference type="ChEBI" id="CHEBI:29105"/>
    </ligand>
</feature>
<dbReference type="GO" id="GO:0006264">
    <property type="term" value="P:mitochondrial DNA replication"/>
    <property type="evidence" value="ECO:0007669"/>
    <property type="project" value="TreeGrafter"/>
</dbReference>
<evidence type="ECO:0000256" key="3">
    <source>
        <dbReference type="ARBA" id="ARBA00022932"/>
    </source>
</evidence>
<keyword evidence="3" id="KW-0239">DNA-directed DNA polymerase</keyword>
<dbReference type="InterPro" id="IPR036703">
    <property type="entry name" value="MOB_kinase_act_sf"/>
</dbReference>
<gene>
    <name evidence="9" type="ORF">D917_04415</name>
</gene>
<dbReference type="InterPro" id="IPR005301">
    <property type="entry name" value="MOB_kinase_act_fam"/>
</dbReference>
<dbReference type="EC" id="2.7.7.7" evidence="2"/>
<dbReference type="SUPFAM" id="SSF101152">
    <property type="entry name" value="Mob1/phocein"/>
    <property type="match status" value="1"/>
</dbReference>
<dbReference type="Gene3D" id="1.20.140.30">
    <property type="entry name" value="MOB kinase activator"/>
    <property type="match status" value="1"/>
</dbReference>
<evidence type="ECO:0000256" key="7">
    <source>
        <dbReference type="ARBA" id="ARBA00047303"/>
    </source>
</evidence>
<comment type="caution">
    <text evidence="9">The sequence shown here is derived from an EMBL/GenBank/DDBJ whole genome shotgun (WGS) entry which is preliminary data.</text>
</comment>
<dbReference type="GO" id="GO:0005634">
    <property type="term" value="C:nucleus"/>
    <property type="evidence" value="ECO:0007669"/>
    <property type="project" value="TreeGrafter"/>
</dbReference>
<dbReference type="PANTHER" id="PTHR31399">
    <property type="entry name" value="DNA-DIRECTED PRIMASE / POLYMERASE PROTEIN"/>
    <property type="match status" value="1"/>
</dbReference>
<sequence length="766" mass="89172">MSFALFDFLNAYKDRTFRPKKRFVPGSVRYKLHKYAQASLHSGLDFRDAVQLPPNEDVNDWIAVHVVDFFNRINLLYGTISEYCNEKTCPFMSGGQKYEYLWQDDDHYKKPTRLPAPVYISLLMDWIEDKINDQNSFPVDPSVPFPSNFRKLCSKILTRLFRVFVHVYIHHFERLIQIGGREKASCPSSRAVLNEMSFPTISSSSFYGQRPKAPSNGLLQRIEDSVKKFKEHPLVSPRRCSLHDDKYCWKIFRRQNEALTYLKSCSSSEPLKLFCFESISMPAGCRTFLISTVSHFWNVYKNLPEFGRHCYEVIREATRCRLYFDLEFYFNSNPNHNGEQCIQIFVSFLCERIHESFGIECTYSCIVDLDASTEKKFSRHLIVHLPENAVFEDNLSVGNFVKDLCARLKSMSTEERRDRSLEQLFVINDDGQEMLICDLGVYTRNRNFRLFLSSKMNQKNPLKLAKACEFYTARGIEPSEQEVFFDSLIEVLDGKEANVLACTSDMFAHSVKHAVQQHSEHSTLKNQDGILEGRHERSPFPEIDCFFEDYLQRQNPAAAVRSWIYFKNCQQLLLAVNRRFRYCHRIGREHRRNHIMYMVDLKRAVFYQKCFDPDCQAVNYRSNDFVLPDNVAQSIRQTLESQKEQQQNETHIPSVASSSGSHWTLLNESTTDDELLALIAHYELVTNLCMICSISYSKATYLLLNFEGVSEIYFRIILSMMLVCQSLIQCTQLLNGHEVDCMISTALLRQSEFYVIPCHSYRGLSA</sequence>
<dbReference type="GO" id="GO:0003682">
    <property type="term" value="F:chromatin binding"/>
    <property type="evidence" value="ECO:0007669"/>
    <property type="project" value="TreeGrafter"/>
</dbReference>
<dbReference type="GO" id="GO:0003887">
    <property type="term" value="F:DNA-directed DNA polymerase activity"/>
    <property type="evidence" value="ECO:0007669"/>
    <property type="project" value="UniProtKB-KW"/>
</dbReference>
<dbReference type="GO" id="GO:0005759">
    <property type="term" value="C:mitochondrial matrix"/>
    <property type="evidence" value="ECO:0007669"/>
    <property type="project" value="TreeGrafter"/>
</dbReference>
<evidence type="ECO:0000256" key="2">
    <source>
        <dbReference type="ARBA" id="ARBA00012417"/>
    </source>
</evidence>
<dbReference type="SMART" id="SM01388">
    <property type="entry name" value="Mob1_phocein"/>
    <property type="match status" value="1"/>
</dbReference>
<accession>A0A1Y3E4M0</accession>
<feature type="binding site" evidence="8">
    <location>
        <position position="84"/>
    </location>
    <ligand>
        <name>Zn(2+)</name>
        <dbReference type="ChEBI" id="CHEBI:29105"/>
    </ligand>
</feature>
<dbReference type="GO" id="GO:0031297">
    <property type="term" value="P:replication fork processing"/>
    <property type="evidence" value="ECO:0007669"/>
    <property type="project" value="TreeGrafter"/>
</dbReference>
<comment type="catalytic activity">
    <reaction evidence="5">
        <text>ssDNA + n NTP = ssDNA/pppN(pN)n-1 hybrid + (n-1) diphosphate.</text>
        <dbReference type="EC" id="2.7.7.102"/>
    </reaction>
</comment>
<keyword evidence="3" id="KW-0808">Transferase</keyword>
<dbReference type="GO" id="GO:0042276">
    <property type="term" value="P:error-prone translesion synthesis"/>
    <property type="evidence" value="ECO:0007669"/>
    <property type="project" value="InterPro"/>
</dbReference>
<evidence type="ECO:0000256" key="8">
    <source>
        <dbReference type="PIRSR" id="PIRSR605301-1"/>
    </source>
</evidence>
<evidence type="ECO:0000256" key="5">
    <source>
        <dbReference type="ARBA" id="ARBA00044677"/>
    </source>
</evidence>
<reference evidence="9 10" key="1">
    <citation type="submission" date="2015-04" db="EMBL/GenBank/DDBJ databases">
        <title>Draft genome of the roundworm Trichinella nativa.</title>
        <authorList>
            <person name="Mitreva M."/>
        </authorList>
    </citation>
    <scope>NUCLEOTIDE SEQUENCE [LARGE SCALE GENOMIC DNA]</scope>
    <source>
        <strain evidence="9 10">ISS45</strain>
    </source>
</reference>
<dbReference type="Proteomes" id="UP000243006">
    <property type="component" value="Unassembled WGS sequence"/>
</dbReference>
<comment type="catalytic activity">
    <reaction evidence="7">
        <text>DNA(n) + a 2'-deoxyribonucleoside 5'-triphosphate = DNA(n+1) + diphosphate</text>
        <dbReference type="Rhea" id="RHEA:22508"/>
        <dbReference type="Rhea" id="RHEA-COMP:17339"/>
        <dbReference type="Rhea" id="RHEA-COMP:17340"/>
        <dbReference type="ChEBI" id="CHEBI:33019"/>
        <dbReference type="ChEBI" id="CHEBI:61560"/>
        <dbReference type="ChEBI" id="CHEBI:173112"/>
        <dbReference type="EC" id="2.7.7.7"/>
    </reaction>
    <physiologicalReaction direction="left-to-right" evidence="7">
        <dbReference type="Rhea" id="RHEA:22509"/>
    </physiologicalReaction>
</comment>
<name>A0A1Y3E4M0_9BILA</name>
<feature type="binding site" evidence="8">
    <location>
        <position position="89"/>
    </location>
    <ligand>
        <name>Zn(2+)</name>
        <dbReference type="ChEBI" id="CHEBI:29105"/>
    </ligand>
</feature>
<feature type="binding site" evidence="8">
    <location>
        <position position="166"/>
    </location>
    <ligand>
        <name>Zn(2+)</name>
        <dbReference type="ChEBI" id="CHEBI:29105"/>
    </ligand>
</feature>
<comment type="similarity">
    <text evidence="1">Belongs to the eukaryotic-type primase small subunit family.</text>
</comment>
<dbReference type="InterPro" id="IPR044917">
    <property type="entry name" value="PRIMPOL"/>
</dbReference>
<proteinExistence type="inferred from homology"/>
<dbReference type="PANTHER" id="PTHR31399:SF0">
    <property type="entry name" value="DNA-DIRECTED PRIMASE_POLYMERASE PROTEIN"/>
    <property type="match status" value="1"/>
</dbReference>
<dbReference type="AlphaFoldDB" id="A0A1Y3E4M0"/>
<dbReference type="GO" id="GO:0009411">
    <property type="term" value="P:response to UV"/>
    <property type="evidence" value="ECO:0007669"/>
    <property type="project" value="TreeGrafter"/>
</dbReference>
<evidence type="ECO:0000313" key="10">
    <source>
        <dbReference type="Proteomes" id="UP000243006"/>
    </source>
</evidence>
<evidence type="ECO:0000256" key="1">
    <source>
        <dbReference type="ARBA" id="ARBA00009762"/>
    </source>
</evidence>
<dbReference type="Pfam" id="PF03637">
    <property type="entry name" value="Mob1_phocein"/>
    <property type="match status" value="1"/>
</dbReference>